<gene>
    <name evidence="2" type="ORF">SAMN05444410_107115</name>
</gene>
<keyword evidence="3" id="KW-1185">Reference proteome</keyword>
<feature type="domain" description="N-acetyltransferase" evidence="1">
    <location>
        <begin position="1"/>
        <end position="172"/>
    </location>
</feature>
<organism evidence="2 3">
    <name type="scientific">Hydrobacter penzbergensis</name>
    <dbReference type="NCBI Taxonomy" id="1235997"/>
    <lineage>
        <taxon>Bacteria</taxon>
        <taxon>Pseudomonadati</taxon>
        <taxon>Bacteroidota</taxon>
        <taxon>Chitinophagia</taxon>
        <taxon>Chitinophagales</taxon>
        <taxon>Chitinophagaceae</taxon>
        <taxon>Hydrobacter</taxon>
    </lineage>
</organism>
<dbReference type="AlphaFoldDB" id="A0A8X8ICL8"/>
<name>A0A8X8ICL8_9BACT</name>
<proteinExistence type="predicted"/>
<evidence type="ECO:0000259" key="1">
    <source>
        <dbReference type="PROSITE" id="PS51186"/>
    </source>
</evidence>
<dbReference type="InterPro" id="IPR000182">
    <property type="entry name" value="GNAT_dom"/>
</dbReference>
<dbReference type="EMBL" id="FNNO01000007">
    <property type="protein sequence ID" value="SDW94295.1"/>
    <property type="molecule type" value="Genomic_DNA"/>
</dbReference>
<dbReference type="Pfam" id="PF00583">
    <property type="entry name" value="Acetyltransf_1"/>
    <property type="match status" value="1"/>
</dbReference>
<accession>A0A8X8ICL8</accession>
<sequence>MVELQGILQLQQENLKKNVSAGEAGSEGFVTAEYTLAFLEAMHRASPSVIAKDGDRVVGYALVAVKSVGKDHDLLADLFHTIDQKRYKDVSLKDARYVVVGQLCVAKGYRGMGLVQQLYRHFREVLSGEFDYCLTDIAQENARSLKAHLKTGFQVLDTLNYGGMVWDIVLWDWK</sequence>
<dbReference type="Proteomes" id="UP000198711">
    <property type="component" value="Unassembled WGS sequence"/>
</dbReference>
<dbReference type="Gene3D" id="3.40.630.30">
    <property type="match status" value="1"/>
</dbReference>
<evidence type="ECO:0000313" key="2">
    <source>
        <dbReference type="EMBL" id="SDW94295.1"/>
    </source>
</evidence>
<comment type="caution">
    <text evidence="2">The sequence shown here is derived from an EMBL/GenBank/DDBJ whole genome shotgun (WGS) entry which is preliminary data.</text>
</comment>
<evidence type="ECO:0000313" key="3">
    <source>
        <dbReference type="Proteomes" id="UP000198711"/>
    </source>
</evidence>
<protein>
    <submittedName>
        <fullName evidence="2">Acetyltransferase (GNAT) family protein</fullName>
    </submittedName>
</protein>
<reference evidence="2 3" key="1">
    <citation type="submission" date="2016-10" db="EMBL/GenBank/DDBJ databases">
        <authorList>
            <person name="Varghese N."/>
            <person name="Submissions S."/>
        </authorList>
    </citation>
    <scope>NUCLEOTIDE SEQUENCE [LARGE SCALE GENOMIC DNA]</scope>
    <source>
        <strain evidence="2 3">DSM 25353</strain>
    </source>
</reference>
<dbReference type="InterPro" id="IPR016181">
    <property type="entry name" value="Acyl_CoA_acyltransferase"/>
</dbReference>
<dbReference type="PROSITE" id="PS51186">
    <property type="entry name" value="GNAT"/>
    <property type="match status" value="1"/>
</dbReference>
<dbReference type="SUPFAM" id="SSF55729">
    <property type="entry name" value="Acyl-CoA N-acyltransferases (Nat)"/>
    <property type="match status" value="1"/>
</dbReference>
<dbReference type="GO" id="GO:0016747">
    <property type="term" value="F:acyltransferase activity, transferring groups other than amino-acyl groups"/>
    <property type="evidence" value="ECO:0007669"/>
    <property type="project" value="InterPro"/>
</dbReference>